<sequence>MRESLFIKRNQDKWKIFEQHISKKNSLPPSKLADLYLEITDDLNFARTFFPDGKAFSYLNHLASNYHREVYQDKTTGVRKIVDFYTRDFPLLFYKYMPHLAVAFGVFALFCLMGAYSTKTEISFVRSILGDGYVNQTLANIEAGDPMAVYKKMNQVDMFLGITVNNIRVAIIAFVAGIFVGVGTLLVLMSNGVMLGSFQYYFHTHGLLWESVRTIWIHGTIEISVIVIAGCAGLVLGTGILFPGTYSRLLSFQRGIKDGLKILASTIPFFVIAGFLESFVTRYTQMPDALSIAIILGSLTLVIYYYVYLPIKLHNQSNHAELHRIEKEKGSR</sequence>
<feature type="transmembrane region" description="Helical" evidence="1">
    <location>
        <begin position="169"/>
        <end position="195"/>
    </location>
</feature>
<dbReference type="PANTHER" id="PTHR35337:SF1">
    <property type="entry name" value="SLR1478 PROTEIN"/>
    <property type="match status" value="1"/>
</dbReference>
<evidence type="ECO:0000313" key="3">
    <source>
        <dbReference type="Proteomes" id="UP001201449"/>
    </source>
</evidence>
<evidence type="ECO:0000256" key="1">
    <source>
        <dbReference type="SAM" id="Phobius"/>
    </source>
</evidence>
<dbReference type="Pfam" id="PF01944">
    <property type="entry name" value="SpoIIM"/>
    <property type="match status" value="1"/>
</dbReference>
<dbReference type="RefSeq" id="WP_234860014.1">
    <property type="nucleotide sequence ID" value="NZ_JAKEVZ010000001.1"/>
</dbReference>
<gene>
    <name evidence="2" type="ORF">L0U89_02195</name>
</gene>
<dbReference type="EMBL" id="JAKEVZ010000001">
    <property type="protein sequence ID" value="MCF1749868.1"/>
    <property type="molecule type" value="Genomic_DNA"/>
</dbReference>
<name>A0ABS9BP90_9BACT</name>
<accession>A0ABS9BP90</accession>
<feature type="transmembrane region" description="Helical" evidence="1">
    <location>
        <begin position="262"/>
        <end position="283"/>
    </location>
</feature>
<feature type="transmembrane region" description="Helical" evidence="1">
    <location>
        <begin position="289"/>
        <end position="309"/>
    </location>
</feature>
<keyword evidence="1" id="KW-1133">Transmembrane helix</keyword>
<dbReference type="InterPro" id="IPR002798">
    <property type="entry name" value="SpoIIM-like"/>
</dbReference>
<keyword evidence="1" id="KW-0812">Transmembrane</keyword>
<reference evidence="2 3" key="1">
    <citation type="submission" date="2022-01" db="EMBL/GenBank/DDBJ databases">
        <title>Mariniradius saccharolyticus sp. nov., isolated from sediment of a river.</title>
        <authorList>
            <person name="Liu H."/>
        </authorList>
    </citation>
    <scope>NUCLEOTIDE SEQUENCE [LARGE SCALE GENOMIC DNA]</scope>
    <source>
        <strain evidence="2 3">RY-2</strain>
    </source>
</reference>
<comment type="caution">
    <text evidence="2">The sequence shown here is derived from an EMBL/GenBank/DDBJ whole genome shotgun (WGS) entry which is preliminary data.</text>
</comment>
<feature type="transmembrane region" description="Helical" evidence="1">
    <location>
        <begin position="215"/>
        <end position="242"/>
    </location>
</feature>
<keyword evidence="3" id="KW-1185">Reference proteome</keyword>
<proteinExistence type="predicted"/>
<protein>
    <submittedName>
        <fullName evidence="2">Stage II sporulation protein M</fullName>
    </submittedName>
</protein>
<dbReference type="Proteomes" id="UP001201449">
    <property type="component" value="Unassembled WGS sequence"/>
</dbReference>
<keyword evidence="1" id="KW-0472">Membrane</keyword>
<feature type="transmembrane region" description="Helical" evidence="1">
    <location>
        <begin position="96"/>
        <end position="116"/>
    </location>
</feature>
<evidence type="ECO:0000313" key="2">
    <source>
        <dbReference type="EMBL" id="MCF1749868.1"/>
    </source>
</evidence>
<dbReference type="PANTHER" id="PTHR35337">
    <property type="entry name" value="SLR1478 PROTEIN"/>
    <property type="match status" value="1"/>
</dbReference>
<organism evidence="2 3">
    <name type="scientific">Mariniradius sediminis</name>
    <dbReference type="NCBI Taxonomy" id="2909237"/>
    <lineage>
        <taxon>Bacteria</taxon>
        <taxon>Pseudomonadati</taxon>
        <taxon>Bacteroidota</taxon>
        <taxon>Cytophagia</taxon>
        <taxon>Cytophagales</taxon>
        <taxon>Cyclobacteriaceae</taxon>
        <taxon>Mariniradius</taxon>
    </lineage>
</organism>